<dbReference type="OrthoDB" id="442428at2759"/>
<dbReference type="GO" id="GO:0051879">
    <property type="term" value="F:Hsp90 protein binding"/>
    <property type="evidence" value="ECO:0007669"/>
    <property type="project" value="TreeGrafter"/>
</dbReference>
<dbReference type="PRINTS" id="PR00114">
    <property type="entry name" value="STPHPHTASE"/>
</dbReference>
<dbReference type="SUPFAM" id="SSF47473">
    <property type="entry name" value="EF-hand"/>
    <property type="match status" value="1"/>
</dbReference>
<dbReference type="PANTHER" id="PTHR45668:SF2">
    <property type="entry name" value="SERINE_THREONINE-PROTEIN PHOSPHATASE WITH EF-HANDS 2"/>
    <property type="match status" value="1"/>
</dbReference>
<dbReference type="EC" id="3.1.3.16" evidence="10"/>
<feature type="region of interest" description="Disordered" evidence="12">
    <location>
        <begin position="1"/>
        <end position="29"/>
    </location>
</feature>
<feature type="domain" description="EF-hand" evidence="13">
    <location>
        <begin position="647"/>
        <end position="682"/>
    </location>
</feature>
<keyword evidence="5 10" id="KW-0378">Hydrolase</keyword>
<evidence type="ECO:0000256" key="3">
    <source>
        <dbReference type="ARBA" id="ARBA00022723"/>
    </source>
</evidence>
<dbReference type="GO" id="GO:0004722">
    <property type="term" value="F:protein serine/threonine phosphatase activity"/>
    <property type="evidence" value="ECO:0007669"/>
    <property type="project" value="UniProtKB-EC"/>
</dbReference>
<dbReference type="InterPro" id="IPR029052">
    <property type="entry name" value="Metallo-depent_PP-like"/>
</dbReference>
<dbReference type="Pfam" id="PF00612">
    <property type="entry name" value="IQ"/>
    <property type="match status" value="1"/>
</dbReference>
<dbReference type="GO" id="GO:0030145">
    <property type="term" value="F:manganese ion binding"/>
    <property type="evidence" value="ECO:0007669"/>
    <property type="project" value="UniProtKB-UniRule"/>
</dbReference>
<dbReference type="InterPro" id="IPR051134">
    <property type="entry name" value="PPP_phosphatase"/>
</dbReference>
<sequence>MERRRDMRDSLPGRFSRDMSAQQSEGRKVSKDLKSKNILSFKAAILIQRWYRRHVARLEMRRRCTWRIFQSIEYSGEQDHLKLNNFFDYLMTNFTPSNRKERDFVKHILSEPDVARDLTKLEKSLQYQSVMVPDSYMGPRLSFPLFHEDATALLEAFKQNQQLHAHYVLRLCHEARRHLMQLPNITHISTRYSEEITVCGDLHGQLADLFLIFYKNGLPAPQKAYVFNGDFVDRGKQSVEVLIVLLVFLLIYPKEVHLNRGNHEDYMVNLRYGLTKEVTRKYKEHGSRIMKVLQNLFSCLPLATVVDGKVLIVHGGVSDITDLGQLAKIDRFKILSVITQKRKNSVAVDSFETENLTFARGGFCRASNPENKAEFSRRVQHMVQEDLKTCRKQAERSKFPEAETSVRSFASTSEVYMRTCEVRNVEEYDDIEQILDILWSDPIPQNGCRNNDDRGGGCYFGPDVTEKFLQKHNLQFIIRSHECKPEGYDICHNRKVITVFSASNYYTVGSNRGAYLKIGPDLTPHFIQYQAGKGTHKLTMTQRISRVEESAYQVLKEKVFAHRSDLMTAFKSFDKKNTGSITLNEWAKAMESVLQLGLPWRMLRSQLVLHLTNGKLEYRTWLKEIVTEQWSSAQERLHSSLLENIYRNLSTLETIFSMIDSDHSGYISLEEFQQTWKLFSAHMNIEISEKSISDLARSIDFNKDGNIDFNEFIEAFRLVRQAPY</sequence>
<dbReference type="GO" id="GO:0005509">
    <property type="term" value="F:calcium ion binding"/>
    <property type="evidence" value="ECO:0007669"/>
    <property type="project" value="UniProtKB-UniRule"/>
</dbReference>
<comment type="catalytic activity">
    <reaction evidence="9 10 11">
        <text>O-phospho-L-threonyl-[protein] + H2O = L-threonyl-[protein] + phosphate</text>
        <dbReference type="Rhea" id="RHEA:47004"/>
        <dbReference type="Rhea" id="RHEA-COMP:11060"/>
        <dbReference type="Rhea" id="RHEA-COMP:11605"/>
        <dbReference type="ChEBI" id="CHEBI:15377"/>
        <dbReference type="ChEBI" id="CHEBI:30013"/>
        <dbReference type="ChEBI" id="CHEBI:43474"/>
        <dbReference type="ChEBI" id="CHEBI:61977"/>
        <dbReference type="EC" id="3.1.3.16"/>
    </reaction>
</comment>
<protein>
    <recommendedName>
        <fullName evidence="10">Serine/threonine-protein phosphatase with EF-hands</fullName>
        <ecNumber evidence="10">3.1.3.16</ecNumber>
    </recommendedName>
</protein>
<comment type="caution">
    <text evidence="14">The sequence shown here is derived from an EMBL/GenBank/DDBJ whole genome shotgun (WGS) entry which is preliminary data.</text>
</comment>
<dbReference type="SMART" id="SM00156">
    <property type="entry name" value="PP2Ac"/>
    <property type="match status" value="1"/>
</dbReference>
<dbReference type="CDD" id="cd00051">
    <property type="entry name" value="EFh"/>
    <property type="match status" value="2"/>
</dbReference>
<dbReference type="PANTHER" id="PTHR45668">
    <property type="entry name" value="SERINE/THREONINE-PROTEIN PHOSPHATASE 5-RELATED"/>
    <property type="match status" value="1"/>
</dbReference>
<dbReference type="PIRSF" id="PIRSF000912">
    <property type="entry name" value="PPEF"/>
    <property type="match status" value="1"/>
</dbReference>
<keyword evidence="6" id="KW-0106">Calcium</keyword>
<evidence type="ECO:0000256" key="4">
    <source>
        <dbReference type="ARBA" id="ARBA00022737"/>
    </source>
</evidence>
<dbReference type="SUPFAM" id="SSF56300">
    <property type="entry name" value="Metallo-dependent phosphatases"/>
    <property type="match status" value="1"/>
</dbReference>
<evidence type="ECO:0000313" key="15">
    <source>
        <dbReference type="Proteomes" id="UP001142489"/>
    </source>
</evidence>
<dbReference type="PROSITE" id="PS50096">
    <property type="entry name" value="IQ"/>
    <property type="match status" value="1"/>
</dbReference>
<evidence type="ECO:0000256" key="7">
    <source>
        <dbReference type="ARBA" id="ARBA00023211"/>
    </source>
</evidence>
<reference evidence="14" key="1">
    <citation type="journal article" date="2023" name="DNA Res.">
        <title>Chromosome-level genome assembly of Phrynocephalus forsythii using third-generation DNA sequencing and Hi-C analysis.</title>
        <authorList>
            <person name="Qi Y."/>
            <person name="Zhao W."/>
            <person name="Zhao Y."/>
            <person name="Niu C."/>
            <person name="Cao S."/>
            <person name="Zhang Y."/>
        </authorList>
    </citation>
    <scope>NUCLEOTIDE SEQUENCE</scope>
    <source>
        <tissue evidence="14">Muscle</tissue>
    </source>
</reference>
<keyword evidence="4" id="KW-0677">Repeat</keyword>
<dbReference type="InterPro" id="IPR000048">
    <property type="entry name" value="IQ_motif_EF-hand-BS"/>
</dbReference>
<dbReference type="InterPro" id="IPR012008">
    <property type="entry name" value="Ser/Thr-Pase_EF-hand_contain"/>
</dbReference>
<dbReference type="GO" id="GO:0050906">
    <property type="term" value="P:detection of stimulus involved in sensory perception"/>
    <property type="evidence" value="ECO:0007669"/>
    <property type="project" value="UniProtKB-UniRule"/>
</dbReference>
<dbReference type="Pfam" id="PF00149">
    <property type="entry name" value="Metallophos"/>
    <property type="match status" value="1"/>
</dbReference>
<feature type="domain" description="EF-hand" evidence="13">
    <location>
        <begin position="561"/>
        <end position="596"/>
    </location>
</feature>
<evidence type="ECO:0000256" key="1">
    <source>
        <dbReference type="ARBA" id="ARBA00001936"/>
    </source>
</evidence>
<evidence type="ECO:0000313" key="14">
    <source>
        <dbReference type="EMBL" id="KAJ7327225.1"/>
    </source>
</evidence>
<evidence type="ECO:0000256" key="2">
    <source>
        <dbReference type="ARBA" id="ARBA00008294"/>
    </source>
</evidence>
<dbReference type="GO" id="GO:0005506">
    <property type="term" value="F:iron ion binding"/>
    <property type="evidence" value="ECO:0007669"/>
    <property type="project" value="UniProtKB-UniRule"/>
</dbReference>
<feature type="domain" description="EF-hand" evidence="13">
    <location>
        <begin position="687"/>
        <end position="722"/>
    </location>
</feature>
<dbReference type="Proteomes" id="UP001142489">
    <property type="component" value="Unassembled WGS sequence"/>
</dbReference>
<dbReference type="Pfam" id="PF13499">
    <property type="entry name" value="EF-hand_7"/>
    <property type="match status" value="1"/>
</dbReference>
<comment type="catalytic activity">
    <reaction evidence="8">
        <text>O-phospho-L-seryl-[protein] + H2O = L-seryl-[protein] + phosphate</text>
        <dbReference type="Rhea" id="RHEA:20629"/>
        <dbReference type="Rhea" id="RHEA-COMP:9863"/>
        <dbReference type="Rhea" id="RHEA-COMP:11604"/>
        <dbReference type="ChEBI" id="CHEBI:15377"/>
        <dbReference type="ChEBI" id="CHEBI:29999"/>
        <dbReference type="ChEBI" id="CHEBI:43474"/>
        <dbReference type="ChEBI" id="CHEBI:83421"/>
        <dbReference type="EC" id="3.1.3.16"/>
    </reaction>
</comment>
<evidence type="ECO:0000256" key="10">
    <source>
        <dbReference type="PIRNR" id="PIRNR000912"/>
    </source>
</evidence>
<dbReference type="PROSITE" id="PS00125">
    <property type="entry name" value="SER_THR_PHOSPHATASE"/>
    <property type="match status" value="1"/>
</dbReference>
<feature type="compositionally biased region" description="Basic and acidic residues" evidence="12">
    <location>
        <begin position="1"/>
        <end position="17"/>
    </location>
</feature>
<dbReference type="GO" id="GO:0043409">
    <property type="term" value="P:negative regulation of MAPK cascade"/>
    <property type="evidence" value="ECO:0007669"/>
    <property type="project" value="TreeGrafter"/>
</dbReference>
<keyword evidence="15" id="KW-1185">Reference proteome</keyword>
<proteinExistence type="inferred from homology"/>
<accession>A0A9Q0XVU9</accession>
<evidence type="ECO:0000256" key="6">
    <source>
        <dbReference type="ARBA" id="ARBA00022837"/>
    </source>
</evidence>
<dbReference type="InterPro" id="IPR004843">
    <property type="entry name" value="Calcineurin-like_PHP"/>
</dbReference>
<keyword evidence="3 10" id="KW-0479">Metal-binding</keyword>
<keyword evidence="7 10" id="KW-0464">Manganese</keyword>
<evidence type="ECO:0000256" key="11">
    <source>
        <dbReference type="RuleBase" id="RU004273"/>
    </source>
</evidence>
<organism evidence="14 15">
    <name type="scientific">Phrynocephalus forsythii</name>
    <dbReference type="NCBI Taxonomy" id="171643"/>
    <lineage>
        <taxon>Eukaryota</taxon>
        <taxon>Metazoa</taxon>
        <taxon>Chordata</taxon>
        <taxon>Craniata</taxon>
        <taxon>Vertebrata</taxon>
        <taxon>Euteleostomi</taxon>
        <taxon>Lepidosauria</taxon>
        <taxon>Squamata</taxon>
        <taxon>Bifurcata</taxon>
        <taxon>Unidentata</taxon>
        <taxon>Episquamata</taxon>
        <taxon>Toxicofera</taxon>
        <taxon>Iguania</taxon>
        <taxon>Acrodonta</taxon>
        <taxon>Agamidae</taxon>
        <taxon>Agaminae</taxon>
        <taxon>Phrynocephalus</taxon>
    </lineage>
</organism>
<dbReference type="PROSITE" id="PS50222">
    <property type="entry name" value="EF_HAND_2"/>
    <property type="match status" value="3"/>
</dbReference>
<dbReference type="Gene3D" id="3.60.21.10">
    <property type="match status" value="1"/>
</dbReference>
<dbReference type="InterPro" id="IPR018247">
    <property type="entry name" value="EF_Hand_1_Ca_BS"/>
</dbReference>
<dbReference type="AlphaFoldDB" id="A0A9Q0XVU9"/>
<gene>
    <name evidence="14" type="ORF">JRQ81_016984</name>
</gene>
<dbReference type="PROSITE" id="PS00018">
    <property type="entry name" value="EF_HAND_1"/>
    <property type="match status" value="2"/>
</dbReference>
<evidence type="ECO:0000256" key="8">
    <source>
        <dbReference type="ARBA" id="ARBA00047761"/>
    </source>
</evidence>
<comment type="similarity">
    <text evidence="2 10 11">Belongs to the PPP phosphatase family.</text>
</comment>
<evidence type="ECO:0000259" key="13">
    <source>
        <dbReference type="PROSITE" id="PS50222"/>
    </source>
</evidence>
<dbReference type="Pfam" id="PF08321">
    <property type="entry name" value="PPP5"/>
    <property type="match status" value="1"/>
</dbReference>
<dbReference type="SMART" id="SM00054">
    <property type="entry name" value="EFh"/>
    <property type="match status" value="3"/>
</dbReference>
<dbReference type="InterPro" id="IPR013235">
    <property type="entry name" value="PPP_dom"/>
</dbReference>
<dbReference type="InterPro" id="IPR011992">
    <property type="entry name" value="EF-hand-dom_pair"/>
</dbReference>
<comment type="cofactor">
    <cofactor evidence="1">
        <name>Mn(2+)</name>
        <dbReference type="ChEBI" id="CHEBI:29035"/>
    </cofactor>
</comment>
<name>A0A9Q0XVU9_9SAUR</name>
<dbReference type="InterPro" id="IPR006186">
    <property type="entry name" value="Ser/Thr-sp_prot-phosphatase"/>
</dbReference>
<evidence type="ECO:0000256" key="5">
    <source>
        <dbReference type="ARBA" id="ARBA00022801"/>
    </source>
</evidence>
<dbReference type="InterPro" id="IPR002048">
    <property type="entry name" value="EF_hand_dom"/>
</dbReference>
<evidence type="ECO:0000256" key="12">
    <source>
        <dbReference type="SAM" id="MobiDB-lite"/>
    </source>
</evidence>
<dbReference type="Gene3D" id="1.10.238.10">
    <property type="entry name" value="EF-hand"/>
    <property type="match status" value="2"/>
</dbReference>
<evidence type="ECO:0000256" key="9">
    <source>
        <dbReference type="ARBA" id="ARBA00048336"/>
    </source>
</evidence>
<dbReference type="EMBL" id="JAPFRF010000007">
    <property type="protein sequence ID" value="KAJ7327225.1"/>
    <property type="molecule type" value="Genomic_DNA"/>
</dbReference>
<dbReference type="CDD" id="cd23767">
    <property type="entry name" value="IQCD"/>
    <property type="match status" value="1"/>
</dbReference>